<dbReference type="SMART" id="SM01053">
    <property type="entry name" value="CaMBD"/>
    <property type="match status" value="1"/>
</dbReference>
<feature type="compositionally biased region" description="Low complexity" evidence="8">
    <location>
        <begin position="67"/>
        <end position="85"/>
    </location>
</feature>
<evidence type="ECO:0000256" key="8">
    <source>
        <dbReference type="SAM" id="MobiDB-lite"/>
    </source>
</evidence>
<organism evidence="11 12">
    <name type="scientific">Ditylenchus destructor</name>
    <dbReference type="NCBI Taxonomy" id="166010"/>
    <lineage>
        <taxon>Eukaryota</taxon>
        <taxon>Metazoa</taxon>
        <taxon>Ecdysozoa</taxon>
        <taxon>Nematoda</taxon>
        <taxon>Chromadorea</taxon>
        <taxon>Rhabditida</taxon>
        <taxon>Tylenchina</taxon>
        <taxon>Tylenchomorpha</taxon>
        <taxon>Sphaerularioidea</taxon>
        <taxon>Anguinidae</taxon>
        <taxon>Anguininae</taxon>
        <taxon>Ditylenchus</taxon>
    </lineage>
</organism>
<dbReference type="SUPFAM" id="SSF81327">
    <property type="entry name" value="Small-conductance potassium channel"/>
    <property type="match status" value="1"/>
</dbReference>
<dbReference type="Pfam" id="PF02888">
    <property type="entry name" value="CaMBD"/>
    <property type="match status" value="1"/>
</dbReference>
<evidence type="ECO:0000313" key="11">
    <source>
        <dbReference type="EMBL" id="KAI1723939.1"/>
    </source>
</evidence>
<dbReference type="Gene3D" id="1.10.287.70">
    <property type="match status" value="2"/>
</dbReference>
<feature type="region of interest" description="Disordered" evidence="8">
    <location>
        <begin position="204"/>
        <end position="236"/>
    </location>
</feature>
<evidence type="ECO:0000256" key="4">
    <source>
        <dbReference type="ARBA" id="ARBA00022989"/>
    </source>
</evidence>
<comment type="subcellular location">
    <subcellularLocation>
        <location evidence="1">Membrane</location>
        <topology evidence="1">Multi-pass membrane protein</topology>
    </subcellularLocation>
</comment>
<feature type="transmembrane region" description="Helical" evidence="9">
    <location>
        <begin position="718"/>
        <end position="739"/>
    </location>
</feature>
<dbReference type="Pfam" id="PF03530">
    <property type="entry name" value="SK_channel"/>
    <property type="match status" value="1"/>
</dbReference>
<keyword evidence="4 9" id="KW-1133">Transmembrane helix</keyword>
<feature type="compositionally biased region" description="Basic and acidic residues" evidence="8">
    <location>
        <begin position="92"/>
        <end position="101"/>
    </location>
</feature>
<dbReference type="InterPro" id="IPR013099">
    <property type="entry name" value="K_chnl_dom"/>
</dbReference>
<dbReference type="InterPro" id="IPR004178">
    <property type="entry name" value="CaM-bd_dom"/>
</dbReference>
<dbReference type="GO" id="GO:0016020">
    <property type="term" value="C:membrane"/>
    <property type="evidence" value="ECO:0007669"/>
    <property type="project" value="UniProtKB-SubCell"/>
</dbReference>
<dbReference type="PANTHER" id="PTHR10153">
    <property type="entry name" value="SMALL CONDUCTANCE CALCIUM-ACTIVATED POTASSIUM CHANNEL"/>
    <property type="match status" value="1"/>
</dbReference>
<feature type="compositionally biased region" description="Polar residues" evidence="8">
    <location>
        <begin position="1"/>
        <end position="44"/>
    </location>
</feature>
<feature type="region of interest" description="Disordered" evidence="8">
    <location>
        <begin position="998"/>
        <end position="1056"/>
    </location>
</feature>
<evidence type="ECO:0000256" key="3">
    <source>
        <dbReference type="ARBA" id="ARBA00022692"/>
    </source>
</evidence>
<evidence type="ECO:0000313" key="12">
    <source>
        <dbReference type="Proteomes" id="UP001201812"/>
    </source>
</evidence>
<dbReference type="Pfam" id="PF07885">
    <property type="entry name" value="Ion_trans_2"/>
    <property type="match status" value="1"/>
</dbReference>
<evidence type="ECO:0000256" key="9">
    <source>
        <dbReference type="SAM" id="Phobius"/>
    </source>
</evidence>
<evidence type="ECO:0000256" key="6">
    <source>
        <dbReference type="ARBA" id="ARBA00023136"/>
    </source>
</evidence>
<dbReference type="GO" id="GO:0016286">
    <property type="term" value="F:small conductance calcium-activated potassium channel activity"/>
    <property type="evidence" value="ECO:0007669"/>
    <property type="project" value="InterPro"/>
</dbReference>
<accession>A0AAD4RBR1</accession>
<feature type="transmembrane region" description="Helical" evidence="9">
    <location>
        <begin position="504"/>
        <end position="524"/>
    </location>
</feature>
<feature type="region of interest" description="Disordered" evidence="8">
    <location>
        <begin position="1"/>
        <end position="101"/>
    </location>
</feature>
<feature type="transmembrane region" description="Helical" evidence="9">
    <location>
        <begin position="472"/>
        <end position="492"/>
    </location>
</feature>
<feature type="region of interest" description="Disordered" evidence="8">
    <location>
        <begin position="108"/>
        <end position="127"/>
    </location>
</feature>
<keyword evidence="2" id="KW-0813">Transport</keyword>
<keyword evidence="3 9" id="KW-0812">Transmembrane</keyword>
<feature type="compositionally biased region" description="Polar residues" evidence="8">
    <location>
        <begin position="222"/>
        <end position="236"/>
    </location>
</feature>
<keyword evidence="7 11" id="KW-0407">Ion channel</keyword>
<feature type="transmembrane region" description="Helical" evidence="9">
    <location>
        <begin position="649"/>
        <end position="668"/>
    </location>
</feature>
<feature type="compositionally biased region" description="Polar residues" evidence="8">
    <location>
        <begin position="1046"/>
        <end position="1056"/>
    </location>
</feature>
<keyword evidence="5" id="KW-0406">Ion transport</keyword>
<dbReference type="SUPFAM" id="SSF81324">
    <property type="entry name" value="Voltage-gated potassium channels"/>
    <property type="match status" value="1"/>
</dbReference>
<dbReference type="InterPro" id="IPR036122">
    <property type="entry name" value="CaM-bd_dom_sf"/>
</dbReference>
<gene>
    <name evidence="11" type="ORF">DdX_04120</name>
</gene>
<evidence type="ECO:0000259" key="10">
    <source>
        <dbReference type="SMART" id="SM01053"/>
    </source>
</evidence>
<evidence type="ECO:0000256" key="2">
    <source>
        <dbReference type="ARBA" id="ARBA00022448"/>
    </source>
</evidence>
<dbReference type="AlphaFoldDB" id="A0AAD4RBR1"/>
<evidence type="ECO:0000256" key="1">
    <source>
        <dbReference type="ARBA" id="ARBA00004141"/>
    </source>
</evidence>
<feature type="transmembrane region" description="Helical" evidence="9">
    <location>
        <begin position="689"/>
        <end position="706"/>
    </location>
</feature>
<proteinExistence type="predicted"/>
<dbReference type="InterPro" id="IPR015449">
    <property type="entry name" value="K_chnl_Ca-activ_SK"/>
</dbReference>
<keyword evidence="12" id="KW-1185">Reference proteome</keyword>
<dbReference type="Proteomes" id="UP001201812">
    <property type="component" value="Unassembled WGS sequence"/>
</dbReference>
<feature type="compositionally biased region" description="Polar residues" evidence="8">
    <location>
        <begin position="998"/>
        <end position="1013"/>
    </location>
</feature>
<feature type="domain" description="Calmodulin-binding" evidence="10">
    <location>
        <begin position="757"/>
        <end position="833"/>
    </location>
</feature>
<evidence type="ECO:0000256" key="5">
    <source>
        <dbReference type="ARBA" id="ARBA00023065"/>
    </source>
</evidence>
<keyword evidence="6 9" id="KW-0472">Membrane</keyword>
<reference evidence="11" key="1">
    <citation type="submission" date="2022-01" db="EMBL/GenBank/DDBJ databases">
        <title>Genome Sequence Resource for Two Populations of Ditylenchus destructor, the Migratory Endoparasitic Phytonematode.</title>
        <authorList>
            <person name="Zhang H."/>
            <person name="Lin R."/>
            <person name="Xie B."/>
        </authorList>
    </citation>
    <scope>NUCLEOTIDE SEQUENCE</scope>
    <source>
        <strain evidence="11">BazhouSP</strain>
    </source>
</reference>
<dbReference type="GO" id="GO:0005516">
    <property type="term" value="F:calmodulin binding"/>
    <property type="evidence" value="ECO:0007669"/>
    <property type="project" value="InterPro"/>
</dbReference>
<evidence type="ECO:0000256" key="7">
    <source>
        <dbReference type="ARBA" id="ARBA00023303"/>
    </source>
</evidence>
<name>A0AAD4RBR1_9BILA</name>
<comment type="caution">
    <text evidence="11">The sequence shown here is derived from an EMBL/GenBank/DDBJ whole genome shotgun (WGS) entry which is preliminary data.</text>
</comment>
<sequence length="1056" mass="117320">MPTQSPPSNHSTPISPQSNVPTAQPPNSNCVVINHNNSTDSISHVSGDHVHRSLKRKSPLTEAVCKSDPLSAASTPPSTSDATPPQRWSQESSDHGSLDDKYLLQPSSAEDQQQSNNQQKFRSQESLQLLTSPSLGVRWQSRAHSSCSSASSYGTIVMAPSSLGAASAADYGDNYSTNSIHKVAKDGDDQDNFRADTPAYYKQFSAGSGGSGGGSRMPRMLSVTSPNPSHDPSSSLLKPLPRRVGYCFACGAPPSFSLACPYYTGRYTASATNLRYLWQHHRHVHMSEGGCHAPNFRQYQRLQEQRRRYSFGAQIASSATSGYPKSALKRKHSQRRKSSTYWDSFDKYTSLPAPKNYPFSQRGCLSKEFSRSGSLCNSKRRRVVDQFVAISEEKCNGDVRFDLTDQEANAGHTAAEGGSISVDAIRKNTLTHRAIRRRQSGYGISITSESTAKMRCKMRKQYFMKRNRVCDLSLLLGLVGLILVVIDSELTALRIISKHSPASLTLRGLCVLSTLLLVASLINYHCIEVKIALIDSGADDWRVALTTERIIKLAIEIAVCGLCPFPGSGTISWPHISSSSDEHEITMVHVPFDVILSVPMFLRSYLLCRFMVLHSKQFQDAATRSIAALNRISMDFRFVIKTMMADHPLTVLVVFTVSYWICMSWMFTQCERYDTRYENHFASDTQKHYYLNSLWFIMVTFMSIGYGDVVPHSYCGRLLSITTGIVGAGVSSALIAVISRKLELSRAEKHVNNFMSDSKLTNQRKNAAAAVLQHTWFIHKYQRSIHKGDDLRLRQHQRKFLNAINDFRRIKWDQRKLQEKGNSLLDVGKLHNEMHETLWEMHRTQDQFITQIDMLTQRIVELQAAVLGTQGGQMQQLTHKQSIGSPNPTYHNTPATSSPSTQLRQLCAGNQHPNMNSSTPPPMHLRVPGDTGIQAQTHQKQPELRRNVSLAHTPVSNTLDSPPIILNNGSPDNAAYGSFPSLQKFSTPLTMRRIAATAQQNDSVAGSPSVTSAESRHLDNRCSRKSTISAPTAVIINSDEEHDENSASTPLISRDN</sequence>
<dbReference type="EMBL" id="JAKKPZ010000003">
    <property type="protein sequence ID" value="KAI1723939.1"/>
    <property type="molecule type" value="Genomic_DNA"/>
</dbReference>
<protein>
    <submittedName>
        <fullName evidence="11">Calcium-activated SK potassium channel domain-containing protein</fullName>
    </submittedName>
</protein>